<dbReference type="OrthoDB" id="9786134at2"/>
<protein>
    <submittedName>
        <fullName evidence="2">6-N-hydroxylaminopurine resistance protein</fullName>
    </submittedName>
</protein>
<dbReference type="PANTHER" id="PTHR30212">
    <property type="entry name" value="PROTEIN YIIM"/>
    <property type="match status" value="1"/>
</dbReference>
<dbReference type="EMBL" id="FUWP01000003">
    <property type="protein sequence ID" value="SKA06330.1"/>
    <property type="molecule type" value="Genomic_DNA"/>
</dbReference>
<dbReference type="RefSeq" id="WP_080173972.1">
    <property type="nucleotide sequence ID" value="NZ_AP024855.1"/>
</dbReference>
<dbReference type="AlphaFoldDB" id="A0A1T4QRH0"/>
<dbReference type="InterPro" id="IPR052353">
    <property type="entry name" value="Benzoxazolinone_Detox_Enz"/>
</dbReference>
<dbReference type="Pfam" id="PF03473">
    <property type="entry name" value="MOSC"/>
    <property type="match status" value="1"/>
</dbReference>
<evidence type="ECO:0000313" key="3">
    <source>
        <dbReference type="Proteomes" id="UP000191116"/>
    </source>
</evidence>
<dbReference type="Gene3D" id="2.40.33.20">
    <property type="entry name" value="PK beta-barrel domain-like"/>
    <property type="match status" value="1"/>
</dbReference>
<evidence type="ECO:0000313" key="2">
    <source>
        <dbReference type="EMBL" id="SKA06330.1"/>
    </source>
</evidence>
<dbReference type="InterPro" id="IPR011037">
    <property type="entry name" value="Pyrv_Knase-like_insert_dom_sf"/>
</dbReference>
<dbReference type="PRINTS" id="PR00409">
    <property type="entry name" value="PHDIOXRDTASE"/>
</dbReference>
<dbReference type="InterPro" id="IPR005163">
    <property type="entry name" value="Tri_helical_YiiM-like"/>
</dbReference>
<dbReference type="Pfam" id="PF03475">
    <property type="entry name" value="YiiM_3-alpha"/>
    <property type="match status" value="1"/>
</dbReference>
<dbReference type="InterPro" id="IPR005302">
    <property type="entry name" value="MoCF_Sase_C"/>
</dbReference>
<dbReference type="PROSITE" id="PS51340">
    <property type="entry name" value="MOSC"/>
    <property type="match status" value="1"/>
</dbReference>
<reference evidence="2 3" key="1">
    <citation type="submission" date="2017-02" db="EMBL/GenBank/DDBJ databases">
        <authorList>
            <person name="Peterson S.W."/>
        </authorList>
    </citation>
    <scope>NUCLEOTIDE SEQUENCE [LARGE SCALE GENOMIC DNA]</scope>
    <source>
        <strain evidence="2 3">CECT 9189</strain>
    </source>
</reference>
<organism evidence="2 3">
    <name type="scientific">Photobacterium toruni</name>
    <dbReference type="NCBI Taxonomy" id="1935446"/>
    <lineage>
        <taxon>Bacteria</taxon>
        <taxon>Pseudomonadati</taxon>
        <taxon>Pseudomonadota</taxon>
        <taxon>Gammaproteobacteria</taxon>
        <taxon>Vibrionales</taxon>
        <taxon>Vibrionaceae</taxon>
        <taxon>Photobacterium</taxon>
    </lineage>
</organism>
<proteinExistence type="predicted"/>
<name>A0A1T4QRH0_9GAMM</name>
<dbReference type="Gene3D" id="2.40.30.10">
    <property type="entry name" value="Translation factors"/>
    <property type="match status" value="1"/>
</dbReference>
<dbReference type="GO" id="GO:0003824">
    <property type="term" value="F:catalytic activity"/>
    <property type="evidence" value="ECO:0007669"/>
    <property type="project" value="InterPro"/>
</dbReference>
<dbReference type="SUPFAM" id="SSF50800">
    <property type="entry name" value="PK beta-barrel domain-like"/>
    <property type="match status" value="1"/>
</dbReference>
<dbReference type="GO" id="GO:0030170">
    <property type="term" value="F:pyridoxal phosphate binding"/>
    <property type="evidence" value="ECO:0007669"/>
    <property type="project" value="InterPro"/>
</dbReference>
<dbReference type="GO" id="GO:0030151">
    <property type="term" value="F:molybdenum ion binding"/>
    <property type="evidence" value="ECO:0007669"/>
    <property type="project" value="InterPro"/>
</dbReference>
<feature type="domain" description="MOSC" evidence="1">
    <location>
        <begin position="28"/>
        <end position="164"/>
    </location>
</feature>
<evidence type="ECO:0000259" key="1">
    <source>
        <dbReference type="PROSITE" id="PS51340"/>
    </source>
</evidence>
<accession>A0A1T4QRH0</accession>
<dbReference type="InterPro" id="IPR017938">
    <property type="entry name" value="Riboflavin_synthase-like_b-brl"/>
</dbReference>
<dbReference type="SUPFAM" id="SSF63380">
    <property type="entry name" value="Riboflavin synthase domain-like"/>
    <property type="match status" value="1"/>
</dbReference>
<dbReference type="Proteomes" id="UP000191116">
    <property type="component" value="Unassembled WGS sequence"/>
</dbReference>
<sequence length="328" mass="36979">MLPHSIVQQLRCGRVTGQGYFFRTGIEKKPIEKVNVTALGFAGDEQAERFHGGVERAVLQFDSEHYIQLRDQFPQSASLFIHGGYGENLVVAGMNEHNICIGDKVAIGSVILQVTQPRQPCFKLNHRFKEPTIARYSQNNSKTGWFYRVLQAGDINLNDELKIIERPYPQWTIAKVQHYLYTATNDIAAITALTKLPELGTEVKQVFQRRLVTNVIEDWNPRLEGLIKLEMRVVKIVAHSATVKRFYLSRTDLGALPPFNTGAYVTIKLPNGLKLAYSLYDVVVDDVYQIAVPQGCDSQEGSQYLYEQVCVGDVLSVYEPVNKKSNNA</sequence>
<dbReference type="PANTHER" id="PTHR30212:SF2">
    <property type="entry name" value="PROTEIN YIIM"/>
    <property type="match status" value="1"/>
</dbReference>
<gene>
    <name evidence="2" type="ORF">CZ814_01089</name>
</gene>